<proteinExistence type="predicted"/>
<keyword evidence="6" id="KW-1185">Reference proteome</keyword>
<evidence type="ECO:0000256" key="2">
    <source>
        <dbReference type="ARBA" id="ARBA00022737"/>
    </source>
</evidence>
<reference evidence="5 6" key="1">
    <citation type="journal article" date="2019" name="Environ. Microbiol.">
        <title>At the nexus of three kingdoms: the genome of the mycorrhizal fungus Gigaspora margarita provides insights into plant, endobacterial and fungal interactions.</title>
        <authorList>
            <person name="Venice F."/>
            <person name="Ghignone S."/>
            <person name="Salvioli di Fossalunga A."/>
            <person name="Amselem J."/>
            <person name="Novero M."/>
            <person name="Xianan X."/>
            <person name="Sedzielewska Toro K."/>
            <person name="Morin E."/>
            <person name="Lipzen A."/>
            <person name="Grigoriev I.V."/>
            <person name="Henrissat B."/>
            <person name="Martin F.M."/>
            <person name="Bonfante P."/>
        </authorList>
    </citation>
    <scope>NUCLEOTIDE SEQUENCE [LARGE SCALE GENOMIC DNA]</scope>
    <source>
        <strain evidence="5 6">BEG34</strain>
    </source>
</reference>
<organism evidence="5 6">
    <name type="scientific">Gigaspora margarita</name>
    <dbReference type="NCBI Taxonomy" id="4874"/>
    <lineage>
        <taxon>Eukaryota</taxon>
        <taxon>Fungi</taxon>
        <taxon>Fungi incertae sedis</taxon>
        <taxon>Mucoromycota</taxon>
        <taxon>Glomeromycotina</taxon>
        <taxon>Glomeromycetes</taxon>
        <taxon>Diversisporales</taxon>
        <taxon>Gigasporaceae</taxon>
        <taxon>Gigaspora</taxon>
    </lineage>
</organism>
<dbReference type="PANTHER" id="PTHR46093">
    <property type="entry name" value="ACYL-COA-BINDING DOMAIN-CONTAINING PROTEIN 5"/>
    <property type="match status" value="1"/>
</dbReference>
<evidence type="ECO:0000256" key="3">
    <source>
        <dbReference type="SAM" id="Phobius"/>
    </source>
</evidence>
<dbReference type="Proteomes" id="UP000439903">
    <property type="component" value="Unassembled WGS sequence"/>
</dbReference>
<comment type="caution">
    <text evidence="5">The sequence shown here is derived from an EMBL/GenBank/DDBJ whole genome shotgun (WGS) entry which is preliminary data.</text>
</comment>
<feature type="chain" id="PRO_5034074830" evidence="4">
    <location>
        <begin position="24"/>
        <end position="426"/>
    </location>
</feature>
<keyword evidence="1" id="KW-0880">Kelch repeat</keyword>
<dbReference type="PANTHER" id="PTHR46093:SF18">
    <property type="entry name" value="FIBRONECTIN TYPE-III DOMAIN-CONTAINING PROTEIN"/>
    <property type="match status" value="1"/>
</dbReference>
<name>A0A8H4EU71_GIGMA</name>
<accession>A0A8H4EU71</accession>
<keyword evidence="4" id="KW-0732">Signal</keyword>
<dbReference type="EMBL" id="WTPW01000055">
    <property type="protein sequence ID" value="KAF0553686.1"/>
    <property type="molecule type" value="Genomic_DNA"/>
</dbReference>
<sequence>MNPFRALFFSLIFISLALTNVRCFGPDGRVGQASVLIGSNLYFFGGNTMNPRFTDQVIYLNLSSSFNILSPPWNPIATSPIPILLNSAVPCLSTDKSTVYLVGGMSQNQQNSSILMIPQSSVYAFNTNNLSWTTPNIDGFNSTFLGRADMNGVADSNGNCYSFGGFFEHLTAASSSITYNDTNIFDTKAMRWLTRTLPNTPLSRVLYSAVLKDNLIFYIGGLGDTGNTTFDMNKIPIFDIVNLKWLSMTTRGDPIGSRFGHSAVLTQDGLILIYGGSGISGSSNVQVQPDVATLDVSTTPYIWKAIITDKAPRPLMYHSATLFGIYMIIAFGSVVPQPASSKLALNNNLYIFNAQNYSWVNTFDVLNIHGSNSTNSDSSSLGVKIGTSIGVVIFVGIIAVVGFFFYKKFRNHKSVPIATPGTLSYK</sequence>
<keyword evidence="2" id="KW-0677">Repeat</keyword>
<keyword evidence="3" id="KW-0812">Transmembrane</keyword>
<feature type="transmembrane region" description="Helical" evidence="3">
    <location>
        <begin position="385"/>
        <end position="406"/>
    </location>
</feature>
<evidence type="ECO:0000313" key="5">
    <source>
        <dbReference type="EMBL" id="KAF0553686.1"/>
    </source>
</evidence>
<keyword evidence="3" id="KW-1133">Transmembrane helix</keyword>
<dbReference type="AlphaFoldDB" id="A0A8H4EU71"/>
<evidence type="ECO:0000313" key="6">
    <source>
        <dbReference type="Proteomes" id="UP000439903"/>
    </source>
</evidence>
<dbReference type="SUPFAM" id="SSF117281">
    <property type="entry name" value="Kelch motif"/>
    <property type="match status" value="1"/>
</dbReference>
<evidence type="ECO:0000256" key="4">
    <source>
        <dbReference type="SAM" id="SignalP"/>
    </source>
</evidence>
<gene>
    <name evidence="5" type="ORF">F8M41_020074</name>
</gene>
<protein>
    <submittedName>
        <fullName evidence="5">Galactose oxidase</fullName>
    </submittedName>
</protein>
<keyword evidence="3" id="KW-0472">Membrane</keyword>
<feature type="signal peptide" evidence="4">
    <location>
        <begin position="1"/>
        <end position="23"/>
    </location>
</feature>
<dbReference type="OrthoDB" id="432528at2759"/>
<evidence type="ECO:0000256" key="1">
    <source>
        <dbReference type="ARBA" id="ARBA00022441"/>
    </source>
</evidence>
<dbReference type="Gene3D" id="2.120.10.80">
    <property type="entry name" value="Kelch-type beta propeller"/>
    <property type="match status" value="2"/>
</dbReference>
<dbReference type="InterPro" id="IPR015915">
    <property type="entry name" value="Kelch-typ_b-propeller"/>
</dbReference>
<dbReference type="Pfam" id="PF24681">
    <property type="entry name" value="Kelch_KLHDC2_KLHL20_DRC7"/>
    <property type="match status" value="1"/>
</dbReference>